<feature type="active site" description="Proton acceptor" evidence="4">
    <location>
        <position position="152"/>
    </location>
</feature>
<feature type="active site" description="Nucleophile" evidence="4">
    <location>
        <position position="40"/>
    </location>
</feature>
<protein>
    <submittedName>
        <fullName evidence="6">NTE family protein</fullName>
    </submittedName>
</protein>
<evidence type="ECO:0000313" key="7">
    <source>
        <dbReference type="Proteomes" id="UP000242310"/>
    </source>
</evidence>
<keyword evidence="7" id="KW-1185">Reference proteome</keyword>
<organism evidence="6 7">
    <name type="scientific">Salsuginibacillus halophilus</name>
    <dbReference type="NCBI Taxonomy" id="517424"/>
    <lineage>
        <taxon>Bacteria</taxon>
        <taxon>Bacillati</taxon>
        <taxon>Bacillota</taxon>
        <taxon>Bacilli</taxon>
        <taxon>Bacillales</taxon>
        <taxon>Bacillaceae</taxon>
        <taxon>Salsuginibacillus</taxon>
    </lineage>
</organism>
<keyword evidence="2 4" id="KW-0442">Lipid degradation</keyword>
<evidence type="ECO:0000313" key="6">
    <source>
        <dbReference type="EMBL" id="PSL50788.1"/>
    </source>
</evidence>
<reference evidence="6 7" key="1">
    <citation type="submission" date="2018-03" db="EMBL/GenBank/DDBJ databases">
        <title>Genomic Encyclopedia of Type Strains, Phase III (KMG-III): the genomes of soil and plant-associated and newly described type strains.</title>
        <authorList>
            <person name="Whitman W."/>
        </authorList>
    </citation>
    <scope>NUCLEOTIDE SEQUENCE [LARGE SCALE GENOMIC DNA]</scope>
    <source>
        <strain evidence="6 7">CGMCC 1.07653</strain>
    </source>
</reference>
<dbReference type="PROSITE" id="PS51635">
    <property type="entry name" value="PNPLA"/>
    <property type="match status" value="1"/>
</dbReference>
<dbReference type="PANTHER" id="PTHR14226:SF76">
    <property type="entry name" value="NTE FAMILY PROTEIN RSSA"/>
    <property type="match status" value="1"/>
</dbReference>
<name>A0A2P8HX61_9BACI</name>
<keyword evidence="1 4" id="KW-0378">Hydrolase</keyword>
<dbReference type="EMBL" id="PYAV01000002">
    <property type="protein sequence ID" value="PSL50788.1"/>
    <property type="molecule type" value="Genomic_DNA"/>
</dbReference>
<sequence length="264" mass="28799">MAVKVGLALGSGGSRGLAHIGVLKAFEEEGIPVDAAAGSSMGGLVAALYGVGHDADQLKKLALMFRRKYYIDVTVPRMGFVSGVRIKQLLRMLAKERRLEDLDRPTTVVAADLKSGERVKFTKGPLETAVRASIAIPGIFVPEMVDGRPLVDGGVIDRVPAGVVKEMGIDITVAVDVSFFNAEAEISSIYDVMMQSMEIMGRELLKHREIDADIMIRPVTSYYHAFSFAAVEELIELGYTAAMEQMPAIRKALKRAEEENKNER</sequence>
<proteinExistence type="predicted"/>
<dbReference type="GO" id="GO:0016042">
    <property type="term" value="P:lipid catabolic process"/>
    <property type="evidence" value="ECO:0007669"/>
    <property type="project" value="UniProtKB-UniRule"/>
</dbReference>
<dbReference type="AlphaFoldDB" id="A0A2P8HX61"/>
<evidence type="ECO:0000256" key="3">
    <source>
        <dbReference type="ARBA" id="ARBA00023098"/>
    </source>
</evidence>
<dbReference type="SUPFAM" id="SSF52151">
    <property type="entry name" value="FabD/lysophospholipase-like"/>
    <property type="match status" value="1"/>
</dbReference>
<dbReference type="Proteomes" id="UP000242310">
    <property type="component" value="Unassembled WGS sequence"/>
</dbReference>
<dbReference type="GO" id="GO:0016787">
    <property type="term" value="F:hydrolase activity"/>
    <property type="evidence" value="ECO:0007669"/>
    <property type="project" value="UniProtKB-UniRule"/>
</dbReference>
<evidence type="ECO:0000259" key="5">
    <source>
        <dbReference type="PROSITE" id="PS51635"/>
    </source>
</evidence>
<dbReference type="Gene3D" id="3.40.1090.10">
    <property type="entry name" value="Cytosolic phospholipase A2 catalytic domain"/>
    <property type="match status" value="1"/>
</dbReference>
<comment type="caution">
    <text evidence="6">The sequence shown here is derived from an EMBL/GenBank/DDBJ whole genome shotgun (WGS) entry which is preliminary data.</text>
</comment>
<dbReference type="PANTHER" id="PTHR14226">
    <property type="entry name" value="NEUROPATHY TARGET ESTERASE/SWISS CHEESE D.MELANOGASTER"/>
    <property type="match status" value="1"/>
</dbReference>
<dbReference type="InterPro" id="IPR016035">
    <property type="entry name" value="Acyl_Trfase/lysoPLipase"/>
</dbReference>
<feature type="domain" description="PNPLA" evidence="5">
    <location>
        <begin position="7"/>
        <end position="165"/>
    </location>
</feature>
<evidence type="ECO:0000256" key="1">
    <source>
        <dbReference type="ARBA" id="ARBA00022801"/>
    </source>
</evidence>
<comment type="caution">
    <text evidence="4">Lacks conserved residue(s) required for the propagation of feature annotation.</text>
</comment>
<feature type="short sequence motif" description="GXSXG" evidence="4">
    <location>
        <begin position="38"/>
        <end position="42"/>
    </location>
</feature>
<evidence type="ECO:0000256" key="2">
    <source>
        <dbReference type="ARBA" id="ARBA00022963"/>
    </source>
</evidence>
<dbReference type="Pfam" id="PF01734">
    <property type="entry name" value="Patatin"/>
    <property type="match status" value="1"/>
</dbReference>
<evidence type="ECO:0000256" key="4">
    <source>
        <dbReference type="PROSITE-ProRule" id="PRU01161"/>
    </source>
</evidence>
<dbReference type="RefSeq" id="WP_106587513.1">
    <property type="nucleotide sequence ID" value="NZ_PYAV01000002.1"/>
</dbReference>
<gene>
    <name evidence="6" type="ORF">B0H94_10264</name>
</gene>
<feature type="short sequence motif" description="DGA/G" evidence="4">
    <location>
        <begin position="152"/>
        <end position="154"/>
    </location>
</feature>
<accession>A0A2P8HX61</accession>
<keyword evidence="3 4" id="KW-0443">Lipid metabolism</keyword>
<dbReference type="OrthoDB" id="9770965at2"/>
<dbReference type="InterPro" id="IPR002641">
    <property type="entry name" value="PNPLA_dom"/>
</dbReference>
<dbReference type="InterPro" id="IPR050301">
    <property type="entry name" value="NTE"/>
</dbReference>